<sequence>MTRPAEHRLPPSVFAPDEPVIQSHPLLTGAISPRFGQTDVWDFNGVVRRNANLPECGWRARFNKALDDPQWNLTARELAMIMANPRHDAVIDARVHLPPTPCDLGTVIGAVSRLRLLARWAQDNELPAQLRKWSATDLRRYITSRGNSGLTAGTVKNHILLIKRLHEIGPALSLGGPPTDPWRGISARKAADMPPPGHLSTPVIPPEIWFPLTKAAWRYVRAFAPDVLRASRRLAELRVALARPSSSRGNMHHLLEDYLADPTNPIPMHAKRYTVAHEQTSEAMVNWDVLRLFLGNRATDNLFARTSLGTQRRARVLDAVHAGHRTTTGLIDDLARTTRPDGTTGPWHPGLDPREIHRLLPKLRDAAFCLVAALSMMRDSEIHEICRGAVVDYFNAPAIASSLDKGHPGRPGKYWWITAPVAEAIAVAEAVSTHHERVFAPMKRSTDTAVHGDRMIDTFIGTVNADRDWTGLDEIPAGRVRPHMFRRTMAMLTDQFPGSEVALGLQLKHVAARALANRTTQSYAASDSSWATLLDSALEATRFRRFTDLYGMHKAGQQIGYGPGADRVKEAFDEILATVHARGGDARVETDLLRKSRITIRFGALNNCLFDPANPTGALCLENATIPDGHSGPLHERCRPDRCRNSMIGVEHLAIHDSHRRTHLKLLDTPSLPPARKALIRREIDQATTILDRAQGKNQ</sequence>
<dbReference type="SUPFAM" id="SSF56349">
    <property type="entry name" value="DNA breaking-rejoining enzymes"/>
    <property type="match status" value="1"/>
</dbReference>
<comment type="caution">
    <text evidence="1">The sequence shown here is derived from an EMBL/GenBank/DDBJ whole genome shotgun (WGS) entry which is preliminary data.</text>
</comment>
<dbReference type="EMBL" id="PJMY01000003">
    <property type="protein sequence ID" value="PKV90296.1"/>
    <property type="molecule type" value="Genomic_DNA"/>
</dbReference>
<evidence type="ECO:0000313" key="2">
    <source>
        <dbReference type="Proteomes" id="UP000233750"/>
    </source>
</evidence>
<gene>
    <name evidence="1" type="ORF">ATK30_1040</name>
</gene>
<dbReference type="GO" id="GO:0003677">
    <property type="term" value="F:DNA binding"/>
    <property type="evidence" value="ECO:0007669"/>
    <property type="project" value="InterPro"/>
</dbReference>
<reference evidence="1 2" key="1">
    <citation type="submission" date="2017-12" db="EMBL/GenBank/DDBJ databases">
        <title>Sequencing the genomes of 1000 Actinobacteria strains.</title>
        <authorList>
            <person name="Klenk H.-P."/>
        </authorList>
    </citation>
    <scope>NUCLEOTIDE SEQUENCE [LARGE SCALE GENOMIC DNA]</scope>
    <source>
        <strain evidence="1 2">DSM 45165</strain>
    </source>
</reference>
<organism evidence="1 2">
    <name type="scientific">Amycolatopsis echigonensis</name>
    <dbReference type="NCBI Taxonomy" id="2576905"/>
    <lineage>
        <taxon>Bacteria</taxon>
        <taxon>Bacillati</taxon>
        <taxon>Actinomycetota</taxon>
        <taxon>Actinomycetes</taxon>
        <taxon>Pseudonocardiales</taxon>
        <taxon>Pseudonocardiaceae</taxon>
        <taxon>Amycolatopsis</taxon>
    </lineage>
</organism>
<dbReference type="AlphaFoldDB" id="A0A2N3W8T9"/>
<dbReference type="InterPro" id="IPR011010">
    <property type="entry name" value="DNA_brk_join_enz"/>
</dbReference>
<evidence type="ECO:0008006" key="3">
    <source>
        <dbReference type="Google" id="ProtNLM"/>
    </source>
</evidence>
<evidence type="ECO:0000313" key="1">
    <source>
        <dbReference type="EMBL" id="PKV90296.1"/>
    </source>
</evidence>
<accession>A0A2N3W8T9</accession>
<dbReference type="Proteomes" id="UP000233750">
    <property type="component" value="Unassembled WGS sequence"/>
</dbReference>
<protein>
    <recommendedName>
        <fullName evidence="3">Integrase</fullName>
    </recommendedName>
</protein>
<dbReference type="RefSeq" id="WP_167441835.1">
    <property type="nucleotide sequence ID" value="NZ_PJMY01000003.1"/>
</dbReference>
<proteinExistence type="predicted"/>
<keyword evidence="2" id="KW-1185">Reference proteome</keyword>
<name>A0A2N3W8T9_9PSEU</name>